<dbReference type="InterPro" id="IPR050382">
    <property type="entry name" value="MFS_Na/Anion_cotransporter"/>
</dbReference>
<keyword evidence="9" id="KW-1185">Reference proteome</keyword>
<organism evidence="8 9">
    <name type="scientific">Actinotignum sanguinis</name>
    <dbReference type="NCBI Taxonomy" id="1445614"/>
    <lineage>
        <taxon>Bacteria</taxon>
        <taxon>Bacillati</taxon>
        <taxon>Actinomycetota</taxon>
        <taxon>Actinomycetes</taxon>
        <taxon>Actinomycetales</taxon>
        <taxon>Actinomycetaceae</taxon>
        <taxon>Actinotignum</taxon>
    </lineage>
</organism>
<evidence type="ECO:0000256" key="6">
    <source>
        <dbReference type="SAM" id="Phobius"/>
    </source>
</evidence>
<dbReference type="InterPro" id="IPR011701">
    <property type="entry name" value="MFS"/>
</dbReference>
<dbReference type="PROSITE" id="PS50850">
    <property type="entry name" value="MFS"/>
    <property type="match status" value="1"/>
</dbReference>
<dbReference type="PIRSF" id="PIRSF002808">
    <property type="entry name" value="Hexose_phosphate_transp"/>
    <property type="match status" value="1"/>
</dbReference>
<sequence>MITSPQMAQRPTRYRWVVMAIIFVTYVICMADRSNIGTLLPFIKEDFHMTNSQQGLIASMFFLGYAISQIPAGLIMGKFGTRNMVTFAVLCFSLVTFLMGFTTTAIGLIVLRLLLGLTEGPTPVGMTSTINNWFPKREKGTATGIYIASTQLAPMLVPPIVVVLAHNMGWQHVFWVFAIPGAIMAIVWHIFVRSYPRQSSHVNKAELAHIASEEVITQTNRKEASWMPKVDKLIRYRKVKRLETNGDVMRSWDIWGDTLAYFFMNNVLYGMLTWIPTYLVDARGYDVFAMGWVAACPALGGIIGALTGGWVSDRIFAGRRKPTMLLTALFTAIMFAVVLMVPNNMYVVALALILTGFCLNLGWPMFTAYAMNHSTEKTYPFAISIINSGGNLGGFFAPLIVGMLLDATGSYNVAFSYFVVVLLLAFVILLTLREPKPQAASVGKEEA</sequence>
<feature type="transmembrane region" description="Helical" evidence="6">
    <location>
        <begin position="173"/>
        <end position="192"/>
    </location>
</feature>
<dbReference type="CDD" id="cd17319">
    <property type="entry name" value="MFS_ExuT_GudP_like"/>
    <property type="match status" value="1"/>
</dbReference>
<accession>A0ABT5VA47</accession>
<evidence type="ECO:0000256" key="5">
    <source>
        <dbReference type="ARBA" id="ARBA00023136"/>
    </source>
</evidence>
<gene>
    <name evidence="8" type="ORF">PWJ81_07110</name>
</gene>
<dbReference type="PANTHER" id="PTHR11662:SF399">
    <property type="entry name" value="FI19708P1-RELATED"/>
    <property type="match status" value="1"/>
</dbReference>
<feature type="transmembrane region" description="Helical" evidence="6">
    <location>
        <begin position="259"/>
        <end position="277"/>
    </location>
</feature>
<proteinExistence type="predicted"/>
<evidence type="ECO:0000313" key="8">
    <source>
        <dbReference type="EMBL" id="MDE1656837.1"/>
    </source>
</evidence>
<evidence type="ECO:0000256" key="4">
    <source>
        <dbReference type="ARBA" id="ARBA00022989"/>
    </source>
</evidence>
<feature type="transmembrane region" description="Helical" evidence="6">
    <location>
        <begin position="87"/>
        <end position="115"/>
    </location>
</feature>
<feature type="transmembrane region" description="Helical" evidence="6">
    <location>
        <begin position="347"/>
        <end position="369"/>
    </location>
</feature>
<dbReference type="Proteomes" id="UP001219297">
    <property type="component" value="Unassembled WGS sequence"/>
</dbReference>
<feature type="transmembrane region" description="Helical" evidence="6">
    <location>
        <begin position="381"/>
        <end position="405"/>
    </location>
</feature>
<dbReference type="Gene3D" id="1.20.1250.20">
    <property type="entry name" value="MFS general substrate transporter like domains"/>
    <property type="match status" value="2"/>
</dbReference>
<reference evidence="8 9" key="1">
    <citation type="submission" date="2023-02" db="EMBL/GenBank/DDBJ databases">
        <title>Defining the Infant Male Urobiome and Moving Towards Mechanisms in Urobiome Research.</title>
        <authorList>
            <person name="Reasoner S."/>
            <person name="Flores V."/>
            <person name="Van Horn G."/>
            <person name="Morales G."/>
            <person name="Peard L."/>
            <person name="Abelson B."/>
            <person name="Manuel C."/>
            <person name="Lee J."/>
            <person name="Baker B."/>
            <person name="Williams T."/>
            <person name="Schmitz J."/>
            <person name="Clayton D."/>
            <person name="Hadjifrangiskou M."/>
        </authorList>
    </citation>
    <scope>NUCLEOTIDE SEQUENCE [LARGE SCALE GENOMIC DNA]</scope>
    <source>
        <strain evidence="8 9">AS1053</strain>
    </source>
</reference>
<keyword evidence="4 6" id="KW-1133">Transmembrane helix</keyword>
<feature type="transmembrane region" description="Helical" evidence="6">
    <location>
        <begin position="16"/>
        <end position="36"/>
    </location>
</feature>
<dbReference type="Pfam" id="PF07690">
    <property type="entry name" value="MFS_1"/>
    <property type="match status" value="1"/>
</dbReference>
<feature type="transmembrane region" description="Helical" evidence="6">
    <location>
        <begin position="289"/>
        <end position="311"/>
    </location>
</feature>
<feature type="transmembrane region" description="Helical" evidence="6">
    <location>
        <begin position="323"/>
        <end position="341"/>
    </location>
</feature>
<dbReference type="InterPro" id="IPR036259">
    <property type="entry name" value="MFS_trans_sf"/>
</dbReference>
<evidence type="ECO:0000259" key="7">
    <source>
        <dbReference type="PROSITE" id="PS50850"/>
    </source>
</evidence>
<feature type="transmembrane region" description="Helical" evidence="6">
    <location>
        <begin position="411"/>
        <end position="432"/>
    </location>
</feature>
<protein>
    <submittedName>
        <fullName evidence="8">MFS transporter</fullName>
    </submittedName>
</protein>
<keyword evidence="5 6" id="KW-0472">Membrane</keyword>
<evidence type="ECO:0000256" key="3">
    <source>
        <dbReference type="ARBA" id="ARBA00022692"/>
    </source>
</evidence>
<name>A0ABT5VA47_9ACTO</name>
<keyword evidence="2" id="KW-1003">Cell membrane</keyword>
<dbReference type="SUPFAM" id="SSF103473">
    <property type="entry name" value="MFS general substrate transporter"/>
    <property type="match status" value="1"/>
</dbReference>
<feature type="transmembrane region" description="Helical" evidence="6">
    <location>
        <begin position="56"/>
        <end position="75"/>
    </location>
</feature>
<dbReference type="RefSeq" id="WP_274736150.1">
    <property type="nucleotide sequence ID" value="NZ_JARBHI010000016.1"/>
</dbReference>
<comment type="subcellular location">
    <subcellularLocation>
        <location evidence="1">Cell membrane</location>
        <topology evidence="1">Multi-pass membrane protein</topology>
    </subcellularLocation>
</comment>
<evidence type="ECO:0000256" key="1">
    <source>
        <dbReference type="ARBA" id="ARBA00004651"/>
    </source>
</evidence>
<dbReference type="InterPro" id="IPR000849">
    <property type="entry name" value="Sugar_P_transporter"/>
</dbReference>
<feature type="domain" description="Major facilitator superfamily (MFS) profile" evidence="7">
    <location>
        <begin position="18"/>
        <end position="437"/>
    </location>
</feature>
<evidence type="ECO:0000313" key="9">
    <source>
        <dbReference type="Proteomes" id="UP001219297"/>
    </source>
</evidence>
<comment type="caution">
    <text evidence="8">The sequence shown here is derived from an EMBL/GenBank/DDBJ whole genome shotgun (WGS) entry which is preliminary data.</text>
</comment>
<dbReference type="InterPro" id="IPR020846">
    <property type="entry name" value="MFS_dom"/>
</dbReference>
<dbReference type="PANTHER" id="PTHR11662">
    <property type="entry name" value="SOLUTE CARRIER FAMILY 17"/>
    <property type="match status" value="1"/>
</dbReference>
<keyword evidence="3 6" id="KW-0812">Transmembrane</keyword>
<evidence type="ECO:0000256" key="2">
    <source>
        <dbReference type="ARBA" id="ARBA00022475"/>
    </source>
</evidence>
<dbReference type="EMBL" id="JARBHI010000016">
    <property type="protein sequence ID" value="MDE1656837.1"/>
    <property type="molecule type" value="Genomic_DNA"/>
</dbReference>